<dbReference type="STRING" id="634771.SAMN04488128_102371"/>
<sequence length="125" mass="14069">METTNDKKLTVVLGASPNPERYSYLAVNRLTAHGHPVVAIGKRAATIGAVPVITTHPPLENVDTVTLYMNPLLQKEYYDYILQLRPRRIIFNPGTENDELEELARQHDIRPQEACTLVLLSTGQY</sequence>
<organism evidence="2 3">
    <name type="scientific">Chitinophaga eiseniae</name>
    <dbReference type="NCBI Taxonomy" id="634771"/>
    <lineage>
        <taxon>Bacteria</taxon>
        <taxon>Pseudomonadati</taxon>
        <taxon>Bacteroidota</taxon>
        <taxon>Chitinophagia</taxon>
        <taxon>Chitinophagales</taxon>
        <taxon>Chitinophagaceae</taxon>
        <taxon>Chitinophaga</taxon>
    </lineage>
</organism>
<evidence type="ECO:0000313" key="3">
    <source>
        <dbReference type="Proteomes" id="UP000190367"/>
    </source>
</evidence>
<protein>
    <recommendedName>
        <fullName evidence="1">CoA-binding domain-containing protein</fullName>
    </recommendedName>
</protein>
<dbReference type="EMBL" id="FUWZ01000002">
    <property type="protein sequence ID" value="SKA03042.1"/>
    <property type="molecule type" value="Genomic_DNA"/>
</dbReference>
<evidence type="ECO:0000313" key="2">
    <source>
        <dbReference type="EMBL" id="SKA03042.1"/>
    </source>
</evidence>
<dbReference type="InterPro" id="IPR036291">
    <property type="entry name" value="NAD(P)-bd_dom_sf"/>
</dbReference>
<dbReference type="RefSeq" id="WP_078668929.1">
    <property type="nucleotide sequence ID" value="NZ_FUWZ01000002.1"/>
</dbReference>
<dbReference type="SUPFAM" id="SSF51735">
    <property type="entry name" value="NAD(P)-binding Rossmann-fold domains"/>
    <property type="match status" value="1"/>
</dbReference>
<proteinExistence type="predicted"/>
<dbReference type="OrthoDB" id="708726at2"/>
<dbReference type="InterPro" id="IPR003781">
    <property type="entry name" value="CoA-bd"/>
</dbReference>
<keyword evidence="3" id="KW-1185">Reference proteome</keyword>
<evidence type="ECO:0000259" key="1">
    <source>
        <dbReference type="Pfam" id="PF13380"/>
    </source>
</evidence>
<feature type="domain" description="CoA-binding" evidence="1">
    <location>
        <begin position="10"/>
        <end position="119"/>
    </location>
</feature>
<reference evidence="3" key="1">
    <citation type="submission" date="2017-02" db="EMBL/GenBank/DDBJ databases">
        <authorList>
            <person name="Varghese N."/>
            <person name="Submissions S."/>
        </authorList>
    </citation>
    <scope>NUCLEOTIDE SEQUENCE [LARGE SCALE GENOMIC DNA]</scope>
    <source>
        <strain evidence="3">DSM 22224</strain>
    </source>
</reference>
<dbReference type="Gene3D" id="3.40.50.720">
    <property type="entry name" value="NAD(P)-binding Rossmann-like Domain"/>
    <property type="match status" value="1"/>
</dbReference>
<dbReference type="AlphaFoldDB" id="A0A1T4QH72"/>
<accession>A0A1T4QH72</accession>
<name>A0A1T4QH72_9BACT</name>
<dbReference type="Proteomes" id="UP000190367">
    <property type="component" value="Unassembled WGS sequence"/>
</dbReference>
<gene>
    <name evidence="2" type="ORF">SAMN04488128_102371</name>
</gene>
<dbReference type="Pfam" id="PF13380">
    <property type="entry name" value="CoA_binding_2"/>
    <property type="match status" value="1"/>
</dbReference>